<feature type="region of interest" description="Disordered" evidence="1">
    <location>
        <begin position="31"/>
        <end position="81"/>
    </location>
</feature>
<proteinExistence type="predicted"/>
<reference evidence="2 3" key="1">
    <citation type="submission" date="2019-05" db="EMBL/GenBank/DDBJ databases">
        <title>Emergence of the Ug99 lineage of the wheat stem rust pathogen through somatic hybridization.</title>
        <authorList>
            <person name="Li F."/>
            <person name="Upadhyaya N.M."/>
            <person name="Sperschneider J."/>
            <person name="Matny O."/>
            <person name="Nguyen-Phuc H."/>
            <person name="Mago R."/>
            <person name="Raley C."/>
            <person name="Miller M.E."/>
            <person name="Silverstein K.A.T."/>
            <person name="Henningsen E."/>
            <person name="Hirsch C.D."/>
            <person name="Visser B."/>
            <person name="Pretorius Z.A."/>
            <person name="Steffenson B.J."/>
            <person name="Schwessinger B."/>
            <person name="Dodds P.N."/>
            <person name="Figueroa M."/>
        </authorList>
    </citation>
    <scope>NUCLEOTIDE SEQUENCE [LARGE SCALE GENOMIC DNA]</scope>
    <source>
        <strain evidence="2">21-0</strain>
    </source>
</reference>
<dbReference type="EMBL" id="VSWC01000016">
    <property type="protein sequence ID" value="KAA1111508.1"/>
    <property type="molecule type" value="Genomic_DNA"/>
</dbReference>
<protein>
    <submittedName>
        <fullName evidence="2">Uncharacterized protein</fullName>
    </submittedName>
</protein>
<keyword evidence="3" id="KW-1185">Reference proteome</keyword>
<sequence>MLLEIYRSYYKSSFTVTDSANRTKTKGFLDIQAVSAKRPDRQSSTNDNKHLTNERPDALGEATQPRSCDFKNDTWSANPTD</sequence>
<comment type="caution">
    <text evidence="2">The sequence shown here is derived from an EMBL/GenBank/DDBJ whole genome shotgun (WGS) entry which is preliminary data.</text>
</comment>
<accession>A0A5B0QE95</accession>
<name>A0A5B0QE95_PUCGR</name>
<dbReference type="AlphaFoldDB" id="A0A5B0QE95"/>
<evidence type="ECO:0000313" key="3">
    <source>
        <dbReference type="Proteomes" id="UP000324748"/>
    </source>
</evidence>
<gene>
    <name evidence="2" type="ORF">PGT21_002339</name>
</gene>
<evidence type="ECO:0000313" key="2">
    <source>
        <dbReference type="EMBL" id="KAA1111508.1"/>
    </source>
</evidence>
<evidence type="ECO:0000256" key="1">
    <source>
        <dbReference type="SAM" id="MobiDB-lite"/>
    </source>
</evidence>
<organism evidence="2 3">
    <name type="scientific">Puccinia graminis f. sp. tritici</name>
    <dbReference type="NCBI Taxonomy" id="56615"/>
    <lineage>
        <taxon>Eukaryota</taxon>
        <taxon>Fungi</taxon>
        <taxon>Dikarya</taxon>
        <taxon>Basidiomycota</taxon>
        <taxon>Pucciniomycotina</taxon>
        <taxon>Pucciniomycetes</taxon>
        <taxon>Pucciniales</taxon>
        <taxon>Pucciniaceae</taxon>
        <taxon>Puccinia</taxon>
    </lineage>
</organism>
<feature type="compositionally biased region" description="Basic and acidic residues" evidence="1">
    <location>
        <begin position="37"/>
        <end position="58"/>
    </location>
</feature>
<dbReference type="Proteomes" id="UP000324748">
    <property type="component" value="Unassembled WGS sequence"/>
</dbReference>